<accession>A7NL59</accession>
<dbReference type="eggNOG" id="COG1184">
    <property type="taxonomic scope" value="Bacteria"/>
</dbReference>
<keyword evidence="2" id="KW-0396">Initiation factor</keyword>
<dbReference type="EMBL" id="CP000804">
    <property type="protein sequence ID" value="ABU58232.1"/>
    <property type="molecule type" value="Genomic_DNA"/>
</dbReference>
<dbReference type="GO" id="GO:0003743">
    <property type="term" value="F:translation initiation factor activity"/>
    <property type="evidence" value="ECO:0007669"/>
    <property type="project" value="UniProtKB-KW"/>
</dbReference>
<dbReference type="GO" id="GO:0046523">
    <property type="term" value="F:S-methyl-5-thioribose-1-phosphate isomerase activity"/>
    <property type="evidence" value="ECO:0007669"/>
    <property type="project" value="TreeGrafter"/>
</dbReference>
<evidence type="ECO:0000313" key="3">
    <source>
        <dbReference type="Proteomes" id="UP000000263"/>
    </source>
</evidence>
<dbReference type="Proteomes" id="UP000000263">
    <property type="component" value="Chromosome"/>
</dbReference>
<dbReference type="InterPro" id="IPR037171">
    <property type="entry name" value="NagB/RpiA_transferase-like"/>
</dbReference>
<dbReference type="PANTHER" id="PTHR43475:SF1">
    <property type="entry name" value="METHYLTHIORIBOSE-1-PHOSPHATE ISOMERASE"/>
    <property type="match status" value="1"/>
</dbReference>
<dbReference type="SUPFAM" id="SSF100950">
    <property type="entry name" value="NagB/RpiA/CoA transferase-like"/>
    <property type="match status" value="1"/>
</dbReference>
<protein>
    <submittedName>
        <fullName evidence="2">Initiation factor 2B related</fullName>
    </submittedName>
</protein>
<reference evidence="2 3" key="1">
    <citation type="submission" date="2007-08" db="EMBL/GenBank/DDBJ databases">
        <title>Complete sequence of Roseiflexus castenholzii DSM 13941.</title>
        <authorList>
            <consortium name="US DOE Joint Genome Institute"/>
            <person name="Copeland A."/>
            <person name="Lucas S."/>
            <person name="Lapidus A."/>
            <person name="Barry K."/>
            <person name="Glavina del Rio T."/>
            <person name="Dalin E."/>
            <person name="Tice H."/>
            <person name="Pitluck S."/>
            <person name="Thompson L.S."/>
            <person name="Brettin T."/>
            <person name="Bruce D."/>
            <person name="Detter J.C."/>
            <person name="Han C."/>
            <person name="Tapia R."/>
            <person name="Schmutz J."/>
            <person name="Larimer F."/>
            <person name="Land M."/>
            <person name="Hauser L."/>
            <person name="Kyrpides N."/>
            <person name="Mikhailova N."/>
            <person name="Bryant D.A."/>
            <person name="Hanada S."/>
            <person name="Tsukatani Y."/>
            <person name="Richardson P."/>
        </authorList>
    </citation>
    <scope>NUCLEOTIDE SEQUENCE [LARGE SCALE GENOMIC DNA]</scope>
    <source>
        <strain evidence="3">DSM 13941 / HLO8</strain>
    </source>
</reference>
<dbReference type="AlphaFoldDB" id="A7NL59"/>
<organism evidence="2 3">
    <name type="scientific">Roseiflexus castenholzii (strain DSM 13941 / HLO8)</name>
    <dbReference type="NCBI Taxonomy" id="383372"/>
    <lineage>
        <taxon>Bacteria</taxon>
        <taxon>Bacillati</taxon>
        <taxon>Chloroflexota</taxon>
        <taxon>Chloroflexia</taxon>
        <taxon>Chloroflexales</taxon>
        <taxon>Roseiflexineae</taxon>
        <taxon>Roseiflexaceae</taxon>
        <taxon>Roseiflexus</taxon>
    </lineage>
</organism>
<dbReference type="Pfam" id="PF01008">
    <property type="entry name" value="IF-2B"/>
    <property type="match status" value="1"/>
</dbReference>
<dbReference type="Gene3D" id="1.20.120.420">
    <property type="entry name" value="translation initiation factor eif-2b, domain 1"/>
    <property type="match status" value="1"/>
</dbReference>
<sequence length="309" mass="34133">MEPVAEIAVDNRQGAAQIAERAADLIMHRAETIGSLSPQEFRRNLCDFGWSLIRAQPVMAPLVNLVNRVLWAIEDQQTRHDLVRAVADTTEAFKHQLRQHALHVAEGALALISDGITIVTLSYSTTVQHALRHAQRAGRRFRVICGESRPILEGRQTAAILAEYGIPTHLVIDAELPAHIAQAQLVLVGADMLSTYGLVNKIGTYGMALTAHARGVAFYALCGSEKFLIPGFRQLEQLDRPRSEIWAEAPRNVHIRNRYFDLTPLELLSGIVTERGILPVAAVEAWLASTRLHPALAREPAHQTVEICP</sequence>
<name>A7NL59_ROSCS</name>
<keyword evidence="2" id="KW-0648">Protein biosynthesis</keyword>
<gene>
    <name evidence="2" type="ordered locus">Rcas_2147</name>
</gene>
<dbReference type="Gene3D" id="3.40.50.10470">
    <property type="entry name" value="Translation initiation factor eif-2b, domain 2"/>
    <property type="match status" value="1"/>
</dbReference>
<dbReference type="RefSeq" id="WP_012120656.1">
    <property type="nucleotide sequence ID" value="NC_009767.1"/>
</dbReference>
<dbReference type="HOGENOM" id="CLU_920833_0_0_0"/>
<evidence type="ECO:0000313" key="2">
    <source>
        <dbReference type="EMBL" id="ABU58232.1"/>
    </source>
</evidence>
<dbReference type="InterPro" id="IPR042529">
    <property type="entry name" value="IF_2B-like_C"/>
</dbReference>
<dbReference type="InterPro" id="IPR027363">
    <property type="entry name" value="M1Pi_N"/>
</dbReference>
<keyword evidence="3" id="KW-1185">Reference proteome</keyword>
<dbReference type="KEGG" id="rca:Rcas_2147"/>
<comment type="similarity">
    <text evidence="1">Belongs to the eIF-2B alpha/beta/delta subunits family.</text>
</comment>
<dbReference type="OrthoDB" id="6113936at2"/>
<dbReference type="STRING" id="383372.Rcas_2147"/>
<dbReference type="GO" id="GO:0019509">
    <property type="term" value="P:L-methionine salvage from methylthioadenosine"/>
    <property type="evidence" value="ECO:0007669"/>
    <property type="project" value="TreeGrafter"/>
</dbReference>
<dbReference type="InterPro" id="IPR000649">
    <property type="entry name" value="IF-2B-related"/>
</dbReference>
<dbReference type="PANTHER" id="PTHR43475">
    <property type="entry name" value="METHYLTHIORIBOSE-1-PHOSPHATE ISOMERASE"/>
    <property type="match status" value="1"/>
</dbReference>
<proteinExistence type="inferred from homology"/>
<evidence type="ECO:0000256" key="1">
    <source>
        <dbReference type="RuleBase" id="RU003814"/>
    </source>
</evidence>